<dbReference type="Proteomes" id="UP000236163">
    <property type="component" value="Unassembled WGS sequence"/>
</dbReference>
<organism evidence="2 3">
    <name type="scientific">Salmonella enterica subsp. houtenae serovar 50:g,z51:-</name>
    <dbReference type="NCBI Taxonomy" id="1173947"/>
    <lineage>
        <taxon>Bacteria</taxon>
        <taxon>Pseudomonadati</taxon>
        <taxon>Pseudomonadota</taxon>
        <taxon>Gammaproteobacteria</taxon>
        <taxon>Enterobacterales</taxon>
        <taxon>Enterobacteriaceae</taxon>
        <taxon>Salmonella</taxon>
    </lineage>
</organism>
<dbReference type="GO" id="GO:0007155">
    <property type="term" value="P:cell adhesion"/>
    <property type="evidence" value="ECO:0007669"/>
    <property type="project" value="InterPro"/>
</dbReference>
<dbReference type="GO" id="GO:0009289">
    <property type="term" value="C:pilus"/>
    <property type="evidence" value="ECO:0007669"/>
    <property type="project" value="InterPro"/>
</dbReference>
<dbReference type="SUPFAM" id="SSF49401">
    <property type="entry name" value="Bacterial adhesins"/>
    <property type="match status" value="1"/>
</dbReference>
<evidence type="ECO:0000313" key="3">
    <source>
        <dbReference type="Proteomes" id="UP000236163"/>
    </source>
</evidence>
<accession>A0A1J6ZHW3</accession>
<gene>
    <name evidence="2" type="ORF">RK55_002580</name>
</gene>
<dbReference type="InterPro" id="IPR036937">
    <property type="entry name" value="Adhesion_dom_fimbrial_sf"/>
</dbReference>
<feature type="compositionally biased region" description="Low complexity" evidence="1">
    <location>
        <begin position="53"/>
        <end position="68"/>
    </location>
</feature>
<proteinExistence type="predicted"/>
<protein>
    <submittedName>
        <fullName evidence="2">Fimbrial assembly protein FimA</fullName>
    </submittedName>
</protein>
<evidence type="ECO:0000256" key="1">
    <source>
        <dbReference type="SAM" id="MobiDB-lite"/>
    </source>
</evidence>
<dbReference type="STRING" id="523831.SEHO0A_00023"/>
<feature type="region of interest" description="Disordered" evidence="1">
    <location>
        <begin position="44"/>
        <end position="75"/>
    </location>
</feature>
<reference evidence="3" key="1">
    <citation type="submission" date="2017-12" db="EMBL/GenBank/DDBJ databases">
        <title>FDA dAtabase for Regulatory Grade micrObial Sequences (FDA-ARGOS): Supporting development and validation of Infectious Disease Dx tests.</title>
        <authorList>
            <person name="Sichtig H."/>
            <person name="Tallon L."/>
            <person name="Sadzewicz L."/>
            <person name="Sengamalay N."/>
            <person name="Nagaraj S."/>
            <person name="Vavikolanu K."/>
            <person name="Aluvathingal J."/>
            <person name="Nadendla S."/>
            <person name="Pirone D.C."/>
            <person name="Hoffman M."/>
            <person name="Muruvanda T."/>
            <person name="Allard M."/>
            <person name="Evans P."/>
        </authorList>
    </citation>
    <scope>NUCLEOTIDE SEQUENCE [LARGE SCALE GENOMIC DNA]</scope>
    <source>
        <strain evidence="3">FDAARGOS_55</strain>
    </source>
</reference>
<name>A0A1J6ZHW3_SALHO</name>
<evidence type="ECO:0000313" key="2">
    <source>
        <dbReference type="EMBL" id="PNO32201.1"/>
    </source>
</evidence>
<sequence>MTLDQVRASKLTEAGMVANQKDDFAINLEGYDTQSSQNAAVIFNGQQDANQPGSLANTGGAGSATNAATDRETDA</sequence>
<comment type="caution">
    <text evidence="2">The sequence shown here is derived from an EMBL/GenBank/DDBJ whole genome shotgun (WGS) entry which is preliminary data.</text>
</comment>
<dbReference type="EMBL" id="JWSP02000004">
    <property type="protein sequence ID" value="PNO32201.1"/>
    <property type="molecule type" value="Genomic_DNA"/>
</dbReference>
<dbReference type="InterPro" id="IPR008966">
    <property type="entry name" value="Adhesion_dom_sf"/>
</dbReference>
<dbReference type="AlphaFoldDB" id="A0A1J6ZHW3"/>
<dbReference type="Gene3D" id="2.60.40.1090">
    <property type="entry name" value="Fimbrial-type adhesion domain"/>
    <property type="match status" value="1"/>
</dbReference>